<dbReference type="EMBL" id="MK072002">
    <property type="protein sequence ID" value="AYV76957.1"/>
    <property type="molecule type" value="Genomic_DNA"/>
</dbReference>
<sequence>MDKIMDKYNSQILSDNLKNYGYTDTFGGGGGNKDLATTISETLDTDSQNLLLKCLTDCQIKAQLLRYELINLVREPVQELTLVEFEKVAIPLINRYHWKAGGYKLEDSEWLIHRHDSEIHDIRENELLFENTVARADVDDDELKIYLDHLVRQLSSLSQNIEAEYKIKNKRSRTVTVLIWFIDNNVKVSSHKDSESNDSNVGL</sequence>
<name>A0A3G4ZQ01_9VIRU</name>
<protein>
    <submittedName>
        <fullName evidence="1">Uncharacterized protein</fullName>
    </submittedName>
</protein>
<reference evidence="1" key="1">
    <citation type="submission" date="2018-10" db="EMBL/GenBank/DDBJ databases">
        <title>Hidden diversity of soil giant viruses.</title>
        <authorList>
            <person name="Schulz F."/>
            <person name="Alteio L."/>
            <person name="Goudeau D."/>
            <person name="Ryan E.M."/>
            <person name="Malmstrom R.R."/>
            <person name="Blanchard J."/>
            <person name="Woyke T."/>
        </authorList>
    </citation>
    <scope>NUCLEOTIDE SEQUENCE</scope>
    <source>
        <strain evidence="1">BAV1</strain>
    </source>
</reference>
<proteinExistence type="predicted"/>
<evidence type="ECO:0000313" key="1">
    <source>
        <dbReference type="EMBL" id="AYV76957.1"/>
    </source>
</evidence>
<organism evidence="1">
    <name type="scientific">Barrevirus sp</name>
    <dbReference type="NCBI Taxonomy" id="2487763"/>
    <lineage>
        <taxon>Viruses</taxon>
        <taxon>Varidnaviria</taxon>
        <taxon>Bamfordvirae</taxon>
        <taxon>Nucleocytoviricota</taxon>
        <taxon>Megaviricetes</taxon>
        <taxon>Imitervirales</taxon>
        <taxon>Mimiviridae</taxon>
        <taxon>Klosneuvirinae</taxon>
    </lineage>
</organism>
<gene>
    <name evidence="1" type="ORF">Barrevirus5_16</name>
</gene>
<accession>A0A3G4ZQ01</accession>